<dbReference type="AlphaFoldDB" id="A0A7W5Y579"/>
<keyword evidence="3" id="KW-1185">Reference proteome</keyword>
<evidence type="ECO:0000313" key="2">
    <source>
        <dbReference type="EMBL" id="MBB3724698.1"/>
    </source>
</evidence>
<feature type="transmembrane region" description="Helical" evidence="1">
    <location>
        <begin position="450"/>
        <end position="471"/>
    </location>
</feature>
<feature type="transmembrane region" description="Helical" evidence="1">
    <location>
        <begin position="155"/>
        <end position="175"/>
    </location>
</feature>
<dbReference type="Pfam" id="PF19814">
    <property type="entry name" value="DUF6297"/>
    <property type="match status" value="1"/>
</dbReference>
<dbReference type="EMBL" id="JACIBV010000001">
    <property type="protein sequence ID" value="MBB3724698.1"/>
    <property type="molecule type" value="Genomic_DNA"/>
</dbReference>
<accession>A0A7W5Y579</accession>
<gene>
    <name evidence="2" type="ORF">FHR33_000558</name>
</gene>
<feature type="transmembrane region" description="Helical" evidence="1">
    <location>
        <begin position="181"/>
        <end position="205"/>
    </location>
</feature>
<dbReference type="RefSeq" id="WP_183642990.1">
    <property type="nucleotide sequence ID" value="NZ_JACIBV010000001.1"/>
</dbReference>
<keyword evidence="1" id="KW-0812">Transmembrane</keyword>
<dbReference type="InterPro" id="IPR046264">
    <property type="entry name" value="DUF6297"/>
</dbReference>
<feature type="transmembrane region" description="Helical" evidence="1">
    <location>
        <begin position="420"/>
        <end position="444"/>
    </location>
</feature>
<keyword evidence="1" id="KW-1133">Transmembrane helix</keyword>
<organism evidence="2 3">
    <name type="scientific">Nonomuraea dietziae</name>
    <dbReference type="NCBI Taxonomy" id="65515"/>
    <lineage>
        <taxon>Bacteria</taxon>
        <taxon>Bacillati</taxon>
        <taxon>Actinomycetota</taxon>
        <taxon>Actinomycetes</taxon>
        <taxon>Streptosporangiales</taxon>
        <taxon>Streptosporangiaceae</taxon>
        <taxon>Nonomuraea</taxon>
    </lineage>
</organism>
<name>A0A7W5Y579_9ACTN</name>
<reference evidence="2 3" key="1">
    <citation type="submission" date="2020-08" db="EMBL/GenBank/DDBJ databases">
        <title>Sequencing the genomes of 1000 actinobacteria strains.</title>
        <authorList>
            <person name="Klenk H.-P."/>
        </authorList>
    </citation>
    <scope>NUCLEOTIDE SEQUENCE [LARGE SCALE GENOMIC DNA]</scope>
    <source>
        <strain evidence="2 3">DSM 44320</strain>
    </source>
</reference>
<evidence type="ECO:0000313" key="3">
    <source>
        <dbReference type="Proteomes" id="UP000579945"/>
    </source>
</evidence>
<feature type="transmembrane region" description="Helical" evidence="1">
    <location>
        <begin position="350"/>
        <end position="373"/>
    </location>
</feature>
<dbReference type="GeneID" id="95387183"/>
<keyword evidence="1" id="KW-0472">Membrane</keyword>
<feature type="transmembrane region" description="Helical" evidence="1">
    <location>
        <begin position="91"/>
        <end position="114"/>
    </location>
</feature>
<proteinExistence type="predicted"/>
<dbReference type="Proteomes" id="UP000579945">
    <property type="component" value="Unassembled WGS sequence"/>
</dbReference>
<sequence length="477" mass="47926">MKGWQERYTALFGAAMLIAIVSQPIASALGSLARQADPSRAGSGLALVAVAYAAYLTLARAAGPVVVSAADASWRLLSPLPRRTVLGRTTLALLAISVSSGLVLGVALISALGAPDHTSLRLTVALVLGVGAGLGGMALTVLGQASPAWDEWAQALIAFTVMAAVLLAVLGAGPGRHLTTVLAGAPVGLAVAAAGCAAAVATFLVRQAWTALDRLPARAIIAASARSGQVAQATVMVDPGALTWAAEDNHWRARTLRSRPWPVRGAWALAWQEVRRTARRPVRFAVLVSSCALPALAVAAGLTGVATVLVVAGALGAAASVTAGARRDSDNPALSRLLAVGRRAATSARALPPALLGAAWLSAALAGMSAAGALSAGPWWLLGPACAPALAAAALRMAGRRPVDHSLPIIDTPGGAIPTGPLLWAMTGVDLALVGCAPTLVALAVQPADLIPYLMAQALTGLGVIGGYTFAATGHKR</sequence>
<comment type="caution">
    <text evidence="2">The sequence shown here is derived from an EMBL/GenBank/DDBJ whole genome shotgun (WGS) entry which is preliminary data.</text>
</comment>
<protein>
    <submittedName>
        <fullName evidence="2">Uncharacterized protein</fullName>
    </submittedName>
</protein>
<feature type="transmembrane region" description="Helical" evidence="1">
    <location>
        <begin position="120"/>
        <end position="143"/>
    </location>
</feature>
<feature type="transmembrane region" description="Helical" evidence="1">
    <location>
        <begin position="44"/>
        <end position="70"/>
    </location>
</feature>
<evidence type="ECO:0000256" key="1">
    <source>
        <dbReference type="SAM" id="Phobius"/>
    </source>
</evidence>